<reference evidence="2" key="1">
    <citation type="submission" date="2018-05" db="EMBL/GenBank/DDBJ databases">
        <authorList>
            <person name="Lanie J.A."/>
            <person name="Ng W.-L."/>
            <person name="Kazmierczak K.M."/>
            <person name="Andrzejewski T.M."/>
            <person name="Davidsen T.M."/>
            <person name="Wayne K.J."/>
            <person name="Tettelin H."/>
            <person name="Glass J.I."/>
            <person name="Rusch D."/>
            <person name="Podicherti R."/>
            <person name="Tsui H.-C.T."/>
            <person name="Winkler M.E."/>
        </authorList>
    </citation>
    <scope>NUCLEOTIDE SEQUENCE</scope>
</reference>
<evidence type="ECO:0000256" key="1">
    <source>
        <dbReference type="SAM" id="MobiDB-lite"/>
    </source>
</evidence>
<proteinExistence type="predicted"/>
<dbReference type="EMBL" id="UINC01092685">
    <property type="protein sequence ID" value="SVC46477.1"/>
    <property type="molecule type" value="Genomic_DNA"/>
</dbReference>
<gene>
    <name evidence="2" type="ORF">METZ01_LOCUS299331</name>
</gene>
<feature type="non-terminal residue" evidence="2">
    <location>
        <position position="212"/>
    </location>
</feature>
<protein>
    <submittedName>
        <fullName evidence="2">Uncharacterized protein</fullName>
    </submittedName>
</protein>
<dbReference type="AlphaFoldDB" id="A0A382MFG7"/>
<accession>A0A382MFG7</accession>
<name>A0A382MFG7_9ZZZZ</name>
<organism evidence="2">
    <name type="scientific">marine metagenome</name>
    <dbReference type="NCBI Taxonomy" id="408172"/>
    <lineage>
        <taxon>unclassified sequences</taxon>
        <taxon>metagenomes</taxon>
        <taxon>ecological metagenomes</taxon>
    </lineage>
</organism>
<feature type="region of interest" description="Disordered" evidence="1">
    <location>
        <begin position="185"/>
        <end position="212"/>
    </location>
</feature>
<sequence length="212" mass="24112">MCNECDGAKFSVEMLAKGTRNCLEQLTGEHRVRDTLLQFIRMGKESELNCVLCNKKMSEIELQYDPNQVADYQPVTGWDLRHMVRSFDDHPIFLVIGAVLTTAEVVNAAGHLTKKAAASMKKKVTSTITLDGCASCESMWFDGKKYSSPTGSYNHEIEILERFWTSTEKSEAINRLDEKKAEDDAVNLLEKEREKERKEKEAKKKEEARRAA</sequence>
<evidence type="ECO:0000313" key="2">
    <source>
        <dbReference type="EMBL" id="SVC46477.1"/>
    </source>
</evidence>